<feature type="transmembrane region" description="Helical" evidence="1">
    <location>
        <begin position="36"/>
        <end position="56"/>
    </location>
</feature>
<evidence type="ECO:0000313" key="2">
    <source>
        <dbReference type="EMBL" id="MTI26744.1"/>
    </source>
</evidence>
<evidence type="ECO:0000256" key="1">
    <source>
        <dbReference type="SAM" id="Phobius"/>
    </source>
</evidence>
<dbReference type="RefSeq" id="WP_155173752.1">
    <property type="nucleotide sequence ID" value="NZ_BAAAFL010000010.1"/>
</dbReference>
<feature type="transmembrane region" description="Helical" evidence="1">
    <location>
        <begin position="7"/>
        <end position="30"/>
    </location>
</feature>
<keyword evidence="1" id="KW-0472">Membrane</keyword>
<keyword evidence="1" id="KW-1133">Transmembrane helix</keyword>
<dbReference type="EMBL" id="SMLW01000596">
    <property type="protein sequence ID" value="MTI26744.1"/>
    <property type="molecule type" value="Genomic_DNA"/>
</dbReference>
<dbReference type="Proteomes" id="UP000798808">
    <property type="component" value="Unassembled WGS sequence"/>
</dbReference>
<evidence type="ECO:0008006" key="4">
    <source>
        <dbReference type="Google" id="ProtNLM"/>
    </source>
</evidence>
<keyword evidence="3" id="KW-1185">Reference proteome</keyword>
<accession>A0ABW9RRD0</accession>
<organism evidence="2 3">
    <name type="scientific">Fulvivirga kasyanovii</name>
    <dbReference type="NCBI Taxonomy" id="396812"/>
    <lineage>
        <taxon>Bacteria</taxon>
        <taxon>Pseudomonadati</taxon>
        <taxon>Bacteroidota</taxon>
        <taxon>Cytophagia</taxon>
        <taxon>Cytophagales</taxon>
        <taxon>Fulvivirgaceae</taxon>
        <taxon>Fulvivirga</taxon>
    </lineage>
</organism>
<sequence length="65" mass="7455">MRFFIGLILWFILLALCWPLALLVVFIWLILLPFQLLGFAIGGIFKLVTAILMFPFRVAGMTAKR</sequence>
<keyword evidence="1" id="KW-0812">Transmembrane</keyword>
<gene>
    <name evidence="2" type="ORF">E1163_17450</name>
</gene>
<evidence type="ECO:0000313" key="3">
    <source>
        <dbReference type="Proteomes" id="UP000798808"/>
    </source>
</evidence>
<comment type="caution">
    <text evidence="2">The sequence shown here is derived from an EMBL/GenBank/DDBJ whole genome shotgun (WGS) entry which is preliminary data.</text>
</comment>
<name>A0ABW9RRD0_9BACT</name>
<proteinExistence type="predicted"/>
<protein>
    <recommendedName>
        <fullName evidence="4">Inner membrane component domain-containing protein</fullName>
    </recommendedName>
</protein>
<reference evidence="2 3" key="1">
    <citation type="submission" date="2019-02" db="EMBL/GenBank/DDBJ databases">
        <authorList>
            <person name="Goldberg S.R."/>
            <person name="Haltli B.A."/>
            <person name="Correa H."/>
            <person name="Russell K.G."/>
        </authorList>
    </citation>
    <scope>NUCLEOTIDE SEQUENCE [LARGE SCALE GENOMIC DNA]</scope>
    <source>
        <strain evidence="2 3">JCM 16186</strain>
    </source>
</reference>